<keyword evidence="2" id="KW-0238">DNA-binding</keyword>
<protein>
    <submittedName>
        <fullName evidence="5">Transcription regulator, ArsR family</fullName>
    </submittedName>
</protein>
<dbReference type="AlphaFoldDB" id="D2BIJ9"/>
<dbReference type="EMBL" id="CP001827">
    <property type="protein sequence ID" value="ACZ62149.1"/>
    <property type="molecule type" value="Genomic_DNA"/>
</dbReference>
<dbReference type="PANTHER" id="PTHR33154:SF33">
    <property type="entry name" value="TRANSCRIPTIONAL REPRESSOR SDPR"/>
    <property type="match status" value="1"/>
</dbReference>
<dbReference type="PROSITE" id="PS50987">
    <property type="entry name" value="HTH_ARSR_2"/>
    <property type="match status" value="1"/>
</dbReference>
<keyword evidence="3" id="KW-0804">Transcription</keyword>
<evidence type="ECO:0000313" key="6">
    <source>
        <dbReference type="Proteomes" id="UP000002506"/>
    </source>
</evidence>
<organism evidence="5 6">
    <name type="scientific">Dehalococcoides mccartyi (strain VS)</name>
    <dbReference type="NCBI Taxonomy" id="311424"/>
    <lineage>
        <taxon>Bacteria</taxon>
        <taxon>Bacillati</taxon>
        <taxon>Chloroflexota</taxon>
        <taxon>Dehalococcoidia</taxon>
        <taxon>Dehalococcoidales</taxon>
        <taxon>Dehalococcoidaceae</taxon>
        <taxon>Dehalococcoides</taxon>
    </lineage>
</organism>
<dbReference type="InterPro" id="IPR051081">
    <property type="entry name" value="HTH_MetalResp_TranReg"/>
</dbReference>
<dbReference type="PRINTS" id="PR00778">
    <property type="entry name" value="HTHARSR"/>
</dbReference>
<reference evidence="5 6" key="1">
    <citation type="journal article" date="2009" name="PLoS Genet.">
        <title>Localized plasticity in the streamlined genomes of vinyl chloride respiring Dehalococcoides.</title>
        <authorList>
            <person name="McMurdie P.J."/>
            <person name="Behrens S.F."/>
            <person name="Muller J.A."/>
            <person name="Goke J."/>
            <person name="Ritalahti K.M."/>
            <person name="Wagner R."/>
            <person name="Goltsman E."/>
            <person name="Lapidus A."/>
            <person name="Holmes S."/>
            <person name="Loffler F.E."/>
            <person name="Spormann A.M."/>
        </authorList>
    </citation>
    <scope>NUCLEOTIDE SEQUENCE [LARGE SCALE GENOMIC DNA]</scope>
    <source>
        <strain evidence="5 6">VS</strain>
    </source>
</reference>
<dbReference type="eggNOG" id="COG0640">
    <property type="taxonomic scope" value="Bacteria"/>
</dbReference>
<dbReference type="Proteomes" id="UP000002506">
    <property type="component" value="Chromosome"/>
</dbReference>
<dbReference type="NCBIfam" id="NF033789">
    <property type="entry name" value="repress_SdpR"/>
    <property type="match status" value="1"/>
</dbReference>
<evidence type="ECO:0000256" key="1">
    <source>
        <dbReference type="ARBA" id="ARBA00023015"/>
    </source>
</evidence>
<dbReference type="InterPro" id="IPR036388">
    <property type="entry name" value="WH-like_DNA-bd_sf"/>
</dbReference>
<keyword evidence="1" id="KW-0805">Transcription regulation</keyword>
<proteinExistence type="predicted"/>
<dbReference type="InterPro" id="IPR001845">
    <property type="entry name" value="HTH_ArsR_DNA-bd_dom"/>
</dbReference>
<dbReference type="SUPFAM" id="SSF46785">
    <property type="entry name" value="Winged helix' DNA-binding domain"/>
    <property type="match status" value="1"/>
</dbReference>
<dbReference type="HOGENOM" id="CLU_097806_3_4_0"/>
<accession>D2BIJ9</accession>
<dbReference type="SMART" id="SM00418">
    <property type="entry name" value="HTH_ARSR"/>
    <property type="match status" value="1"/>
</dbReference>
<dbReference type="InterPro" id="IPR047796">
    <property type="entry name" value="SdpR-like_repress"/>
</dbReference>
<dbReference type="PANTHER" id="PTHR33154">
    <property type="entry name" value="TRANSCRIPTIONAL REGULATOR, ARSR FAMILY"/>
    <property type="match status" value="1"/>
</dbReference>
<name>D2BIJ9_DEHMV</name>
<sequence length="102" mass="11598">MRLVDNLVFKALSDPNRRQILKLLGDAPLSAGEISREFDLALSTLSGHFKLLKEAGLIREEKKGNHIFYSLNTSVLEETLNLMMEIFKKDKPNIRNIKQEGS</sequence>
<feature type="domain" description="HTH arsR-type" evidence="4">
    <location>
        <begin position="1"/>
        <end position="91"/>
    </location>
</feature>
<dbReference type="Gene3D" id="1.10.10.10">
    <property type="entry name" value="Winged helix-like DNA-binding domain superfamily/Winged helix DNA-binding domain"/>
    <property type="match status" value="1"/>
</dbReference>
<dbReference type="Pfam" id="PF12840">
    <property type="entry name" value="HTH_20"/>
    <property type="match status" value="1"/>
</dbReference>
<evidence type="ECO:0000259" key="4">
    <source>
        <dbReference type="PROSITE" id="PS50987"/>
    </source>
</evidence>
<evidence type="ECO:0000256" key="2">
    <source>
        <dbReference type="ARBA" id="ARBA00023125"/>
    </source>
</evidence>
<evidence type="ECO:0000256" key="3">
    <source>
        <dbReference type="ARBA" id="ARBA00023163"/>
    </source>
</evidence>
<dbReference type="GO" id="GO:0003700">
    <property type="term" value="F:DNA-binding transcription factor activity"/>
    <property type="evidence" value="ECO:0007669"/>
    <property type="project" value="InterPro"/>
</dbReference>
<dbReference type="InterPro" id="IPR036390">
    <property type="entry name" value="WH_DNA-bd_sf"/>
</dbReference>
<dbReference type="CDD" id="cd00090">
    <property type="entry name" value="HTH_ARSR"/>
    <property type="match status" value="1"/>
</dbReference>
<dbReference type="NCBIfam" id="NF033788">
    <property type="entry name" value="HTH_metalloreg"/>
    <property type="match status" value="1"/>
</dbReference>
<dbReference type="GO" id="GO:0003677">
    <property type="term" value="F:DNA binding"/>
    <property type="evidence" value="ECO:0007669"/>
    <property type="project" value="UniProtKB-KW"/>
</dbReference>
<evidence type="ECO:0000313" key="5">
    <source>
        <dbReference type="EMBL" id="ACZ62149.1"/>
    </source>
</evidence>
<dbReference type="KEGG" id="dev:DhcVS_1032"/>
<dbReference type="InterPro" id="IPR011991">
    <property type="entry name" value="ArsR-like_HTH"/>
</dbReference>
<gene>
    <name evidence="5" type="ordered locus">DhcVS_1032</name>
</gene>